<evidence type="ECO:0000256" key="1">
    <source>
        <dbReference type="ARBA" id="ARBA00022722"/>
    </source>
</evidence>
<dbReference type="Gene3D" id="3.30.420.10">
    <property type="entry name" value="Ribonuclease H-like superfamily/Ribonuclease H"/>
    <property type="match status" value="1"/>
</dbReference>
<gene>
    <name evidence="5" type="ORF">QM481_04315</name>
</gene>
<keyword evidence="3 5" id="KW-0269">Exonuclease</keyword>
<comment type="caution">
    <text evidence="5">The sequence shown here is derived from an EMBL/GenBank/DDBJ whole genome shotgun (WGS) entry which is preliminary data.</text>
</comment>
<evidence type="ECO:0000256" key="2">
    <source>
        <dbReference type="ARBA" id="ARBA00022801"/>
    </source>
</evidence>
<dbReference type="GO" id="GO:0004527">
    <property type="term" value="F:exonuclease activity"/>
    <property type="evidence" value="ECO:0007669"/>
    <property type="project" value="UniProtKB-KW"/>
</dbReference>
<name>A0ABT6YXX4_9BACT</name>
<dbReference type="InterPro" id="IPR012337">
    <property type="entry name" value="RNaseH-like_sf"/>
</dbReference>
<dbReference type="SUPFAM" id="SSF53098">
    <property type="entry name" value="Ribonuclease H-like"/>
    <property type="match status" value="1"/>
</dbReference>
<keyword evidence="2" id="KW-0378">Hydrolase</keyword>
<dbReference type="CDD" id="cd06127">
    <property type="entry name" value="DEDDh"/>
    <property type="match status" value="1"/>
</dbReference>
<dbReference type="InterPro" id="IPR036397">
    <property type="entry name" value="RNaseH_sf"/>
</dbReference>
<dbReference type="Pfam" id="PF00929">
    <property type="entry name" value="RNase_T"/>
    <property type="match status" value="1"/>
</dbReference>
<dbReference type="RefSeq" id="WP_166550293.1">
    <property type="nucleotide sequence ID" value="NZ_JASHIE010000002.1"/>
</dbReference>
<dbReference type="InterPro" id="IPR013520">
    <property type="entry name" value="Ribonucl_H"/>
</dbReference>
<feature type="domain" description="Exonuclease" evidence="4">
    <location>
        <begin position="2"/>
        <end position="193"/>
    </location>
</feature>
<evidence type="ECO:0000256" key="3">
    <source>
        <dbReference type="ARBA" id="ARBA00022839"/>
    </source>
</evidence>
<evidence type="ECO:0000313" key="6">
    <source>
        <dbReference type="Proteomes" id="UP001225761"/>
    </source>
</evidence>
<dbReference type="PANTHER" id="PTHR30231">
    <property type="entry name" value="DNA POLYMERASE III SUBUNIT EPSILON"/>
    <property type="match status" value="1"/>
</dbReference>
<keyword evidence="6" id="KW-1185">Reference proteome</keyword>
<reference evidence="5 6" key="1">
    <citation type="submission" date="2023-05" db="EMBL/GenBank/DDBJ databases">
        <title>Novel species of genus Flectobacillus isolated from stream in China.</title>
        <authorList>
            <person name="Lu H."/>
        </authorList>
    </citation>
    <scope>NUCLEOTIDE SEQUENCE [LARGE SCALE GENOMIC DNA]</scope>
    <source>
        <strain evidence="5 6">LFS242W</strain>
    </source>
</reference>
<organism evidence="5 6">
    <name type="scientific">Flectobacillus rivi</name>
    <dbReference type="NCBI Taxonomy" id="2984209"/>
    <lineage>
        <taxon>Bacteria</taxon>
        <taxon>Pseudomonadati</taxon>
        <taxon>Bacteroidota</taxon>
        <taxon>Cytophagia</taxon>
        <taxon>Cytophagales</taxon>
        <taxon>Flectobacillaceae</taxon>
        <taxon>Flectobacillus</taxon>
    </lineage>
</organism>
<dbReference type="EMBL" id="JASHIE010000002">
    <property type="protein sequence ID" value="MDI9873736.1"/>
    <property type="molecule type" value="Genomic_DNA"/>
</dbReference>
<evidence type="ECO:0000259" key="4">
    <source>
        <dbReference type="SMART" id="SM00479"/>
    </source>
</evidence>
<dbReference type="Proteomes" id="UP001225761">
    <property type="component" value="Unassembled WGS sequence"/>
</dbReference>
<sequence>MPYLILDLEMSGQEAGYHDIIQIGALLADNDWKVLSKFETLVYPDNEETFSSYSEKVHGISLEDLEDAPSSYDALEDFETWIRKTLRRDSHERLHDVVICGQSVINDINFLKATYDDLNIDWPFSFKLVDLMSISVLMFQVFENNKMATPKSYSLKSVADYFGIYRKDTTHNALEDADITYQCFKKYFELAKQAKLPTNS</sequence>
<dbReference type="PANTHER" id="PTHR30231:SF4">
    <property type="entry name" value="PROTEIN NEN2"/>
    <property type="match status" value="1"/>
</dbReference>
<dbReference type="SMART" id="SM00479">
    <property type="entry name" value="EXOIII"/>
    <property type="match status" value="1"/>
</dbReference>
<protein>
    <submittedName>
        <fullName evidence="5">3'-5' exonuclease</fullName>
    </submittedName>
</protein>
<accession>A0ABT6YXX4</accession>
<keyword evidence="1" id="KW-0540">Nuclease</keyword>
<proteinExistence type="predicted"/>
<evidence type="ECO:0000313" key="5">
    <source>
        <dbReference type="EMBL" id="MDI9873736.1"/>
    </source>
</evidence>